<gene>
    <name evidence="2" type="ORF">GCD22_01829</name>
</gene>
<dbReference type="AlphaFoldDB" id="A0A5P9XQX7"/>
<organism evidence="2 3">
    <name type="scientific">Acidithiobacillus thiooxidans ATCC 19377</name>
    <dbReference type="NCBI Taxonomy" id="637390"/>
    <lineage>
        <taxon>Bacteria</taxon>
        <taxon>Pseudomonadati</taxon>
        <taxon>Pseudomonadota</taxon>
        <taxon>Acidithiobacillia</taxon>
        <taxon>Acidithiobacillales</taxon>
        <taxon>Acidithiobacillaceae</taxon>
        <taxon>Acidithiobacillus</taxon>
    </lineage>
</organism>
<name>A0A5P9XQX7_ACITH</name>
<dbReference type="KEGG" id="atx:GCD22_01829"/>
<feature type="domain" description="IrrE N-terminal-like" evidence="1">
    <location>
        <begin position="327"/>
        <end position="423"/>
    </location>
</feature>
<dbReference type="Pfam" id="PF06114">
    <property type="entry name" value="Peptidase_M78"/>
    <property type="match status" value="1"/>
</dbReference>
<proteinExistence type="predicted"/>
<dbReference type="EMBL" id="CP045571">
    <property type="protein sequence ID" value="QFX96110.1"/>
    <property type="molecule type" value="Genomic_DNA"/>
</dbReference>
<reference evidence="2 3" key="1">
    <citation type="submission" date="2019-10" db="EMBL/GenBank/DDBJ databases">
        <authorList>
            <person name="Wang R."/>
        </authorList>
    </citation>
    <scope>NUCLEOTIDE SEQUENCE [LARGE SCALE GENOMIC DNA]</scope>
    <source>
        <strain evidence="2 3">ATCC 19377</strain>
    </source>
</reference>
<accession>A0A5P9XQX7</accession>
<dbReference type="InterPro" id="IPR010359">
    <property type="entry name" value="IrrE_HExxH"/>
</dbReference>
<evidence type="ECO:0000259" key="1">
    <source>
        <dbReference type="Pfam" id="PF06114"/>
    </source>
</evidence>
<dbReference type="RefSeq" id="WP_153940694.1">
    <property type="nucleotide sequence ID" value="NZ_CP045571.1"/>
</dbReference>
<evidence type="ECO:0000313" key="2">
    <source>
        <dbReference type="EMBL" id="QFX96110.1"/>
    </source>
</evidence>
<protein>
    <recommendedName>
        <fullName evidence="1">IrrE N-terminal-like domain-containing protein</fullName>
    </recommendedName>
</protein>
<dbReference type="Proteomes" id="UP000363590">
    <property type="component" value="Chromosome"/>
</dbReference>
<dbReference type="GeneID" id="60696159"/>
<sequence length="438" mass="49276">MEELFGVSWIDARGLAEYEGGPCEATSADFTIQGNGVCLTRNDVLEADGHWQFREHARLCLHPLALWLAWNFYRLSYEPIPETRSRSLPLEWALAHDMANVGDGYIWPPLTIYSDGARSVFRPGITEVESLDPVRYTSTVPLVLPVTDLQEAILRFLRLCQSRLSEQGISDAPFQQVYAELQEELQDDRARLWRKTEAMLGFDPDGAPQGFQDVFPALMDYLGEENVSELAANGERTFVSATDFKSWMHAQGIARQPQALGLDPVDLKVNSPAWMTAMESAQSLRRHLGIQGQVTDRRLAEICGVKPEAILHDGLPGSLDQLTVYSADEKRLVLGAGRRPESRRFALARLLGEELLEKKDKQFSLITRSKTYRQKFQRAFAAEFLCPREEVQNRLDCDSADEEVIADIAESFRVSTYVVEHALENGSRIKDPLDISAA</sequence>
<evidence type="ECO:0000313" key="3">
    <source>
        <dbReference type="Proteomes" id="UP000363590"/>
    </source>
</evidence>